<keyword evidence="2" id="KW-1185">Reference proteome</keyword>
<organism evidence="1 2">
    <name type="scientific">Crossiella equi</name>
    <dbReference type="NCBI Taxonomy" id="130796"/>
    <lineage>
        <taxon>Bacteria</taxon>
        <taxon>Bacillati</taxon>
        <taxon>Actinomycetota</taxon>
        <taxon>Actinomycetes</taxon>
        <taxon>Pseudonocardiales</taxon>
        <taxon>Pseudonocardiaceae</taxon>
        <taxon>Crossiella</taxon>
    </lineage>
</organism>
<name>A0ABS5APZ8_9PSEU</name>
<protein>
    <submittedName>
        <fullName evidence="1">Uncharacterized protein</fullName>
    </submittedName>
</protein>
<evidence type="ECO:0000313" key="2">
    <source>
        <dbReference type="Proteomes" id="UP001519363"/>
    </source>
</evidence>
<reference evidence="1 2" key="1">
    <citation type="submission" date="2021-03" db="EMBL/GenBank/DDBJ databases">
        <title>Sequencing the genomes of 1000 actinobacteria strains.</title>
        <authorList>
            <person name="Klenk H.-P."/>
        </authorList>
    </citation>
    <scope>NUCLEOTIDE SEQUENCE [LARGE SCALE GENOMIC DNA]</scope>
    <source>
        <strain evidence="1 2">DSM 44580</strain>
    </source>
</reference>
<evidence type="ECO:0000313" key="1">
    <source>
        <dbReference type="EMBL" id="MBP2478638.1"/>
    </source>
</evidence>
<dbReference type="EMBL" id="JAGIOO010000001">
    <property type="protein sequence ID" value="MBP2478638.1"/>
    <property type="molecule type" value="Genomic_DNA"/>
</dbReference>
<comment type="caution">
    <text evidence="1">The sequence shown here is derived from an EMBL/GenBank/DDBJ whole genome shotgun (WGS) entry which is preliminary data.</text>
</comment>
<accession>A0ABS5APZ8</accession>
<gene>
    <name evidence="1" type="ORF">JOF53_007510</name>
</gene>
<sequence length="36" mass="3942">MRSRGSLPLMALVADATFDPIAELYAGFGELTHRAY</sequence>
<proteinExistence type="predicted"/>
<dbReference type="Proteomes" id="UP001519363">
    <property type="component" value="Unassembled WGS sequence"/>
</dbReference>